<accession>A0A815XJS4</accession>
<keyword evidence="3" id="KW-1185">Reference proteome</keyword>
<gene>
    <name evidence="1" type="ORF">BJG266_LOCUS46749</name>
    <name evidence="2" type="ORF">QVE165_LOCUS63783</name>
</gene>
<evidence type="ECO:0000313" key="1">
    <source>
        <dbReference type="EMBL" id="CAF1558228.1"/>
    </source>
</evidence>
<sequence>MELGAVDYSLLSSPYDSFMRKHLQHYGYFSGRADIIKKYGFLPSKAQLASSSSDSESSGSEEEHESMLFIFISQLSLFI</sequence>
<reference evidence="1" key="1">
    <citation type="submission" date="2021-02" db="EMBL/GenBank/DDBJ databases">
        <authorList>
            <person name="Nowell W R."/>
        </authorList>
    </citation>
    <scope>NUCLEOTIDE SEQUENCE</scope>
</reference>
<dbReference type="OrthoDB" id="6131974at2759"/>
<comment type="caution">
    <text evidence="1">The sequence shown here is derived from an EMBL/GenBank/DDBJ whole genome shotgun (WGS) entry which is preliminary data.</text>
</comment>
<evidence type="ECO:0000313" key="3">
    <source>
        <dbReference type="Proteomes" id="UP000663832"/>
    </source>
</evidence>
<proteinExistence type="predicted"/>
<protein>
    <submittedName>
        <fullName evidence="1">Uncharacterized protein</fullName>
    </submittedName>
</protein>
<name>A0A815XJS4_9BILA</name>
<organism evidence="1 4">
    <name type="scientific">Adineta steineri</name>
    <dbReference type="NCBI Taxonomy" id="433720"/>
    <lineage>
        <taxon>Eukaryota</taxon>
        <taxon>Metazoa</taxon>
        <taxon>Spiralia</taxon>
        <taxon>Gnathifera</taxon>
        <taxon>Rotifera</taxon>
        <taxon>Eurotatoria</taxon>
        <taxon>Bdelloidea</taxon>
        <taxon>Adinetida</taxon>
        <taxon>Adinetidae</taxon>
        <taxon>Adineta</taxon>
    </lineage>
</organism>
<dbReference type="EMBL" id="CAJNOM010005439">
    <property type="protein sequence ID" value="CAF1663817.1"/>
    <property type="molecule type" value="Genomic_DNA"/>
</dbReference>
<dbReference type="Proteomes" id="UP000663877">
    <property type="component" value="Unassembled WGS sequence"/>
</dbReference>
<dbReference type="Proteomes" id="UP000663832">
    <property type="component" value="Unassembled WGS sequence"/>
</dbReference>
<evidence type="ECO:0000313" key="4">
    <source>
        <dbReference type="Proteomes" id="UP000663877"/>
    </source>
</evidence>
<evidence type="ECO:0000313" key="2">
    <source>
        <dbReference type="EMBL" id="CAF1663817.1"/>
    </source>
</evidence>
<dbReference type="EMBL" id="CAJNOI010005038">
    <property type="protein sequence ID" value="CAF1558228.1"/>
    <property type="molecule type" value="Genomic_DNA"/>
</dbReference>
<dbReference type="AlphaFoldDB" id="A0A815XJS4"/>